<evidence type="ECO:0000313" key="1">
    <source>
        <dbReference type="EMBL" id="CAE7604527.1"/>
    </source>
</evidence>
<name>A0A812UX77_9DINO</name>
<reference evidence="1" key="1">
    <citation type="submission" date="2021-02" db="EMBL/GenBank/DDBJ databases">
        <authorList>
            <person name="Dougan E. K."/>
            <person name="Rhodes N."/>
            <person name="Thang M."/>
            <person name="Chan C."/>
        </authorList>
    </citation>
    <scope>NUCLEOTIDE SEQUENCE</scope>
</reference>
<evidence type="ECO:0000313" key="2">
    <source>
        <dbReference type="Proteomes" id="UP000604046"/>
    </source>
</evidence>
<dbReference type="Proteomes" id="UP000604046">
    <property type="component" value="Unassembled WGS sequence"/>
</dbReference>
<keyword evidence="2" id="KW-1185">Reference proteome</keyword>
<accession>A0A812UX77</accession>
<gene>
    <name evidence="1" type="ORF">SNAT2548_LOCUS34379</name>
</gene>
<comment type="caution">
    <text evidence="1">The sequence shown here is derived from an EMBL/GenBank/DDBJ whole genome shotgun (WGS) entry which is preliminary data.</text>
</comment>
<dbReference type="AlphaFoldDB" id="A0A812UX77"/>
<sequence>MAWRRVVDQWPSAHSELRGDVLNVAEREVRPGLSLGESDGFATVVMLLDHLLDRELMETSESQHRNLQVSFHKLPFRNVLPLDHHTQAHLAALISGYLGNDYVAGNLNMRGRTEVSVDLAGLHRTLHVPSDGTPGRVRELVAARANRHTSEIAAVAPDVLSELRPAMADRIFVELRWTNTDYVRRMEGWRNHGLKKDLVKFVQDLEDRPMPCAPDGTWASTDAFDLVVTQLTDMLATTVRTRGPEKDDLGDLYTDLLDFLQNYVETAADPTPDGLRAKLLSEYE</sequence>
<proteinExistence type="predicted"/>
<protein>
    <submittedName>
        <fullName evidence="1">Uncharacterized protein</fullName>
    </submittedName>
</protein>
<dbReference type="EMBL" id="CAJNDS010002805">
    <property type="protein sequence ID" value="CAE7604527.1"/>
    <property type="molecule type" value="Genomic_DNA"/>
</dbReference>
<organism evidence="1 2">
    <name type="scientific">Symbiodinium natans</name>
    <dbReference type="NCBI Taxonomy" id="878477"/>
    <lineage>
        <taxon>Eukaryota</taxon>
        <taxon>Sar</taxon>
        <taxon>Alveolata</taxon>
        <taxon>Dinophyceae</taxon>
        <taxon>Suessiales</taxon>
        <taxon>Symbiodiniaceae</taxon>
        <taxon>Symbiodinium</taxon>
    </lineage>
</organism>